<dbReference type="InterPro" id="IPR013155">
    <property type="entry name" value="M/V/L/I-tRNA-synth_anticd-bd"/>
</dbReference>
<dbReference type="InterPro" id="IPR009080">
    <property type="entry name" value="tRNAsynth_Ia_anticodon-bd"/>
</dbReference>
<keyword evidence="4 10" id="KW-0436">Ligase</keyword>
<evidence type="ECO:0000259" key="12">
    <source>
        <dbReference type="Pfam" id="PF08264"/>
    </source>
</evidence>
<dbReference type="GO" id="GO:0004822">
    <property type="term" value="F:isoleucine-tRNA ligase activity"/>
    <property type="evidence" value="ECO:0007669"/>
    <property type="project" value="UniProtKB-EC"/>
</dbReference>
<evidence type="ECO:0000256" key="9">
    <source>
        <dbReference type="ARBA" id="ARBA00032665"/>
    </source>
</evidence>
<comment type="similarity">
    <text evidence="2 10">Belongs to the class-I aminoacyl-tRNA synthetase family.</text>
</comment>
<evidence type="ECO:0000256" key="7">
    <source>
        <dbReference type="ARBA" id="ARBA00022917"/>
    </source>
</evidence>
<keyword evidence="8 10" id="KW-0030">Aminoacyl-tRNA synthetase</keyword>
<dbReference type="Gene3D" id="3.40.50.620">
    <property type="entry name" value="HUPs"/>
    <property type="match status" value="2"/>
</dbReference>
<dbReference type="Pfam" id="PF08264">
    <property type="entry name" value="Anticodon_1"/>
    <property type="match status" value="1"/>
</dbReference>
<comment type="caution">
    <text evidence="13">The sequence shown here is derived from an EMBL/GenBank/DDBJ whole genome shotgun (WGS) entry which is preliminary data.</text>
</comment>
<dbReference type="PANTHER" id="PTHR42765:SF1">
    <property type="entry name" value="ISOLEUCINE--TRNA LIGASE, MITOCHONDRIAL"/>
    <property type="match status" value="1"/>
</dbReference>
<dbReference type="GO" id="GO:0006428">
    <property type="term" value="P:isoleucyl-tRNA aminoacylation"/>
    <property type="evidence" value="ECO:0007669"/>
    <property type="project" value="InterPro"/>
</dbReference>
<evidence type="ECO:0000256" key="10">
    <source>
        <dbReference type="RuleBase" id="RU363035"/>
    </source>
</evidence>
<dbReference type="GO" id="GO:0005739">
    <property type="term" value="C:mitochondrion"/>
    <property type="evidence" value="ECO:0007669"/>
    <property type="project" value="TreeGrafter"/>
</dbReference>
<feature type="domain" description="Methionyl/Valyl/Leucyl/Isoleucyl-tRNA synthetase anticodon-binding" evidence="12">
    <location>
        <begin position="733"/>
        <end position="889"/>
    </location>
</feature>
<evidence type="ECO:0000256" key="4">
    <source>
        <dbReference type="ARBA" id="ARBA00022598"/>
    </source>
</evidence>
<dbReference type="HAMAP" id="MF_02002">
    <property type="entry name" value="Ile_tRNA_synth_type1"/>
    <property type="match status" value="1"/>
</dbReference>
<keyword evidence="6 10" id="KW-0067">ATP-binding</keyword>
<dbReference type="GO" id="GO:0002161">
    <property type="term" value="F:aminoacyl-tRNA deacylase activity"/>
    <property type="evidence" value="ECO:0007669"/>
    <property type="project" value="InterPro"/>
</dbReference>
<dbReference type="InterPro" id="IPR002301">
    <property type="entry name" value="Ile-tRNA-ligase"/>
</dbReference>
<evidence type="ECO:0000313" key="13">
    <source>
        <dbReference type="EMBL" id="CAG8527640.1"/>
    </source>
</evidence>
<dbReference type="FunFam" id="3.40.50.620:FF:000152">
    <property type="entry name" value="Isoleucine--tRNA ligase"/>
    <property type="match status" value="1"/>
</dbReference>
<dbReference type="Gene3D" id="1.10.730.20">
    <property type="match status" value="1"/>
</dbReference>
<gene>
    <name evidence="13" type="ORF">PBRASI_LOCUS3947</name>
</gene>
<protein>
    <recommendedName>
        <fullName evidence="3">isoleucine--tRNA ligase</fullName>
        <ecNumber evidence="3">6.1.1.5</ecNumber>
    </recommendedName>
    <alternativeName>
        <fullName evidence="9">Isoleucyl-tRNA synthetase</fullName>
    </alternativeName>
</protein>
<dbReference type="InterPro" id="IPR009008">
    <property type="entry name" value="Val/Leu/Ile-tRNA-synth_edit"/>
</dbReference>
<dbReference type="PROSITE" id="PS00178">
    <property type="entry name" value="AA_TRNA_LIGASE_I"/>
    <property type="match status" value="1"/>
</dbReference>
<dbReference type="GO" id="GO:0000049">
    <property type="term" value="F:tRNA binding"/>
    <property type="evidence" value="ECO:0007669"/>
    <property type="project" value="InterPro"/>
</dbReference>
<evidence type="ECO:0000256" key="5">
    <source>
        <dbReference type="ARBA" id="ARBA00022741"/>
    </source>
</evidence>
<dbReference type="CDD" id="cd00818">
    <property type="entry name" value="IleRS_core"/>
    <property type="match status" value="1"/>
</dbReference>
<dbReference type="Gene3D" id="1.10.10.830">
    <property type="entry name" value="Ile-tRNA synthetase CP2 domain-like"/>
    <property type="match status" value="1"/>
</dbReference>
<dbReference type="OrthoDB" id="10264412at2759"/>
<dbReference type="Gene3D" id="3.90.740.10">
    <property type="entry name" value="Valyl/Leucyl/Isoleucyl-tRNA synthetase, editing domain"/>
    <property type="match status" value="1"/>
</dbReference>
<keyword evidence="5 10" id="KW-0547">Nucleotide-binding</keyword>
<dbReference type="InterPro" id="IPR050081">
    <property type="entry name" value="Ile-tRNA_ligase"/>
</dbReference>
<accession>A0A9N9AEJ1</accession>
<evidence type="ECO:0000256" key="1">
    <source>
        <dbReference type="ARBA" id="ARBA00004496"/>
    </source>
</evidence>
<dbReference type="Pfam" id="PF00133">
    <property type="entry name" value="tRNA-synt_1"/>
    <property type="match status" value="1"/>
</dbReference>
<proteinExistence type="inferred from homology"/>
<dbReference type="GO" id="GO:0005524">
    <property type="term" value="F:ATP binding"/>
    <property type="evidence" value="ECO:0007669"/>
    <property type="project" value="UniProtKB-KW"/>
</dbReference>
<reference evidence="13" key="1">
    <citation type="submission" date="2021-06" db="EMBL/GenBank/DDBJ databases">
        <authorList>
            <person name="Kallberg Y."/>
            <person name="Tangrot J."/>
            <person name="Rosling A."/>
        </authorList>
    </citation>
    <scope>NUCLEOTIDE SEQUENCE</scope>
    <source>
        <strain evidence="13">BR232B</strain>
    </source>
</reference>
<dbReference type="SUPFAM" id="SSF47323">
    <property type="entry name" value="Anticodon-binding domain of a subclass of class I aminoacyl-tRNA synthetases"/>
    <property type="match status" value="1"/>
</dbReference>
<dbReference type="InterPro" id="IPR001412">
    <property type="entry name" value="aa-tRNA-synth_I_CS"/>
</dbReference>
<dbReference type="GO" id="GO:0032543">
    <property type="term" value="P:mitochondrial translation"/>
    <property type="evidence" value="ECO:0007669"/>
    <property type="project" value="TreeGrafter"/>
</dbReference>
<evidence type="ECO:0000256" key="2">
    <source>
        <dbReference type="ARBA" id="ARBA00005594"/>
    </source>
</evidence>
<dbReference type="SUPFAM" id="SSF50677">
    <property type="entry name" value="ValRS/IleRS/LeuRS editing domain"/>
    <property type="match status" value="1"/>
</dbReference>
<dbReference type="EMBL" id="CAJVPI010000380">
    <property type="protein sequence ID" value="CAG8527640.1"/>
    <property type="molecule type" value="Genomic_DNA"/>
</dbReference>
<dbReference type="PANTHER" id="PTHR42765">
    <property type="entry name" value="SOLEUCYL-TRNA SYNTHETASE"/>
    <property type="match status" value="1"/>
</dbReference>
<dbReference type="EC" id="6.1.1.5" evidence="3"/>
<dbReference type="InterPro" id="IPR033708">
    <property type="entry name" value="Anticodon_Ile_BEm"/>
</dbReference>
<keyword evidence="7 10" id="KW-0648">Protein biosynthesis</keyword>
<evidence type="ECO:0000256" key="8">
    <source>
        <dbReference type="ARBA" id="ARBA00023146"/>
    </source>
</evidence>
<dbReference type="InterPro" id="IPR002300">
    <property type="entry name" value="aa-tRNA-synth_Ia"/>
</dbReference>
<feature type="domain" description="Aminoacyl-tRNA synthetase class Ia" evidence="11">
    <location>
        <begin position="70"/>
        <end position="689"/>
    </location>
</feature>
<evidence type="ECO:0000313" key="14">
    <source>
        <dbReference type="Proteomes" id="UP000789739"/>
    </source>
</evidence>
<name>A0A9N9AEJ1_9GLOM</name>
<dbReference type="InterPro" id="IPR023585">
    <property type="entry name" value="Ile-tRNA-ligase_type1"/>
</dbReference>
<dbReference type="NCBIfam" id="TIGR00392">
    <property type="entry name" value="ileS"/>
    <property type="match status" value="1"/>
</dbReference>
<sequence length="983" mass="112387">MPHSCHQIIHHSKPRIRSLSTSESTHSKDTLLGVSDKSYAATLLLPKTDFPLQVDAIKRDEQYRQRTTVELYEWQAGNNTKDSFILHDGPPYANGHLHIGHALNKILKDIILRYKILQGHKVSYIPGWDCHGLPIELKALSESKRQDRQTSALSPLEIRDLARKTALEAVNIQKAEFLGWGLIGDWENAYLTLDKEYEVRQLKVFHEMMKRGYIYRQNKPVYWSPSSRTALAEAELEYPDDHKSRSVYATMVIDKLSLPLQNILPTEQSRVSIIIWTTTPWTLPSNQAIGINPDMKYSFVEVDGDKKEYFLIASERLSEVQKDVNIVVNKVLAEIPGSHLIHTTYRHPIYDTIHQVIAASHVNEYSGTGLVHLAPGHGMEDYEMCKAQSIAIFSPVDDFGRFTEDVRIPAFVGKNVLTDGTEAVIGYLQSNGRLLKQQQYEHKYPYDWRTKKPVILRATPQWFANVEEIKQKAVEALKNVKMLPETARHRLESFILSRNEWCISRQRAWGVPIPVLYNKETGDPLLTNESVQHITEIIKEYGSDAWWTMDENELIAPEYRNNGCGYRKGMDIMDVWFDSGISWTLIDEKLKRESHRSVADLYLEGSDQHRGWFQSSLLTSVAVLSKSPYSMLVTHGFVLDEKGRKMSKSVGNVVSPVTVTHGGKSNKANGADALRLWVASSEYTSDVTIGSKILGQIADYLKKYRNTARFLLGNMNTFDYEMLLDYNQLKPVDKYMLHELYHFGKTVTNAYNDFAFIKVMQALNNFTYSSLSAFYFDVVKDTLYADSAQSLRRLSVQTAFYHILTIYMLSLAPIAPHLVEEIYSHFKRVGPVEHSSVFKLGWMDLNPQWDNPQLRSEWDILKEFRSEVNNLFEKARKSKLIGSSLEAAVDIYISDASSLHTLLQKYEKDLDLILITSNASIITDRTVDKKYHFMLDIESLGGGSDSKIVVKRATKHKCPRCWVYNADEGKLCKRCEAIIGREA</sequence>
<evidence type="ECO:0000259" key="11">
    <source>
        <dbReference type="Pfam" id="PF00133"/>
    </source>
</evidence>
<keyword evidence="14" id="KW-1185">Reference proteome</keyword>
<dbReference type="SUPFAM" id="SSF52374">
    <property type="entry name" value="Nucleotidylyl transferase"/>
    <property type="match status" value="1"/>
</dbReference>
<dbReference type="Proteomes" id="UP000789739">
    <property type="component" value="Unassembled WGS sequence"/>
</dbReference>
<evidence type="ECO:0000256" key="6">
    <source>
        <dbReference type="ARBA" id="ARBA00022840"/>
    </source>
</evidence>
<evidence type="ECO:0000256" key="3">
    <source>
        <dbReference type="ARBA" id="ARBA00013165"/>
    </source>
</evidence>
<dbReference type="InterPro" id="IPR014729">
    <property type="entry name" value="Rossmann-like_a/b/a_fold"/>
</dbReference>
<comment type="subcellular location">
    <subcellularLocation>
        <location evidence="1">Cytoplasm</location>
    </subcellularLocation>
</comment>
<dbReference type="AlphaFoldDB" id="A0A9N9AEJ1"/>
<organism evidence="13 14">
    <name type="scientific">Paraglomus brasilianum</name>
    <dbReference type="NCBI Taxonomy" id="144538"/>
    <lineage>
        <taxon>Eukaryota</taxon>
        <taxon>Fungi</taxon>
        <taxon>Fungi incertae sedis</taxon>
        <taxon>Mucoromycota</taxon>
        <taxon>Glomeromycotina</taxon>
        <taxon>Glomeromycetes</taxon>
        <taxon>Paraglomerales</taxon>
        <taxon>Paraglomeraceae</taxon>
        <taxon>Paraglomus</taxon>
    </lineage>
</organism>
<dbReference type="CDD" id="cd07960">
    <property type="entry name" value="Anticodon_Ia_Ile_BEm"/>
    <property type="match status" value="1"/>
</dbReference>
<dbReference type="PRINTS" id="PR00984">
    <property type="entry name" value="TRNASYNTHILE"/>
</dbReference>